<dbReference type="InterPro" id="IPR024747">
    <property type="entry name" value="Pyridox_Oxase-rel"/>
</dbReference>
<sequence length="150" mass="16957">MRKHKQEITDRAILESILDKAEVCRLGLCEDGMPYVVPICFGYEDNCIYVHSAGEGRKIDIIKRNNNVCFEAEADVEVIAGEDACKWSMRYLSVIGFGKAFMVNDFDDKIRGLNAIMRHYSGLSEHIYNEAATKLATIIKIEIESMTGKK</sequence>
<dbReference type="Proteomes" id="UP000807825">
    <property type="component" value="Unassembled WGS sequence"/>
</dbReference>
<dbReference type="Gene3D" id="2.30.110.10">
    <property type="entry name" value="Electron Transport, Fmn-binding Protein, Chain A"/>
    <property type="match status" value="1"/>
</dbReference>
<dbReference type="AlphaFoldDB" id="A0A9D6V3K3"/>
<dbReference type="EMBL" id="JACRDE010000102">
    <property type="protein sequence ID" value="MBI5248527.1"/>
    <property type="molecule type" value="Genomic_DNA"/>
</dbReference>
<accession>A0A9D6V3K3</accession>
<reference evidence="1" key="1">
    <citation type="submission" date="2020-07" db="EMBL/GenBank/DDBJ databases">
        <title>Huge and variable diversity of episymbiotic CPR bacteria and DPANN archaea in groundwater ecosystems.</title>
        <authorList>
            <person name="He C.Y."/>
            <person name="Keren R."/>
            <person name="Whittaker M."/>
            <person name="Farag I.F."/>
            <person name="Doudna J."/>
            <person name="Cate J.H.D."/>
            <person name="Banfield J.F."/>
        </authorList>
    </citation>
    <scope>NUCLEOTIDE SEQUENCE</scope>
    <source>
        <strain evidence="1">NC_groundwater_1664_Pr3_B-0.1um_52_9</strain>
    </source>
</reference>
<evidence type="ECO:0000313" key="2">
    <source>
        <dbReference type="Proteomes" id="UP000807825"/>
    </source>
</evidence>
<organism evidence="1 2">
    <name type="scientific">Desulfomonile tiedjei</name>
    <dbReference type="NCBI Taxonomy" id="2358"/>
    <lineage>
        <taxon>Bacteria</taxon>
        <taxon>Pseudomonadati</taxon>
        <taxon>Thermodesulfobacteriota</taxon>
        <taxon>Desulfomonilia</taxon>
        <taxon>Desulfomonilales</taxon>
        <taxon>Desulfomonilaceae</taxon>
        <taxon>Desulfomonile</taxon>
    </lineage>
</organism>
<name>A0A9D6V3K3_9BACT</name>
<dbReference type="InterPro" id="IPR012349">
    <property type="entry name" value="Split_barrel_FMN-bd"/>
</dbReference>
<gene>
    <name evidence="1" type="ORF">HY912_03435</name>
</gene>
<dbReference type="PANTHER" id="PTHR34071">
    <property type="entry name" value="5-NITROIMIDAZOLE ANTIBIOTICS RESISTANCE PROTEIN, NIMA-FAMILY-RELATED PROTEIN-RELATED"/>
    <property type="match status" value="1"/>
</dbReference>
<evidence type="ECO:0000313" key="1">
    <source>
        <dbReference type="EMBL" id="MBI5248527.1"/>
    </source>
</evidence>
<proteinExistence type="predicted"/>
<comment type="caution">
    <text evidence="1">The sequence shown here is derived from an EMBL/GenBank/DDBJ whole genome shotgun (WGS) entry which is preliminary data.</text>
</comment>
<feature type="non-terminal residue" evidence="1">
    <location>
        <position position="150"/>
    </location>
</feature>
<dbReference type="Pfam" id="PF12900">
    <property type="entry name" value="Pyridox_ox_2"/>
    <property type="match status" value="1"/>
</dbReference>
<dbReference type="SUPFAM" id="SSF50475">
    <property type="entry name" value="FMN-binding split barrel"/>
    <property type="match status" value="1"/>
</dbReference>
<dbReference type="PANTHER" id="PTHR34071:SF2">
    <property type="entry name" value="FLAVIN-NUCLEOTIDE-BINDING PROTEIN"/>
    <property type="match status" value="1"/>
</dbReference>
<protein>
    <submittedName>
        <fullName evidence="1">Pyridoxamine 5'-phosphate oxidase family protein</fullName>
    </submittedName>
</protein>